<dbReference type="EMBL" id="WBOF01000002">
    <property type="protein sequence ID" value="MQS16264.1"/>
    <property type="molecule type" value="Genomic_DNA"/>
</dbReference>
<protein>
    <submittedName>
        <fullName evidence="2">Uncharacterized protein</fullName>
    </submittedName>
</protein>
<feature type="region of interest" description="Disordered" evidence="1">
    <location>
        <begin position="50"/>
        <end position="87"/>
    </location>
</feature>
<dbReference type="AlphaFoldDB" id="A0A6N7L244"/>
<dbReference type="RefSeq" id="WP_153466993.1">
    <property type="nucleotide sequence ID" value="NZ_WBOF01000002.1"/>
</dbReference>
<proteinExistence type="predicted"/>
<feature type="compositionally biased region" description="Low complexity" evidence="1">
    <location>
        <begin position="54"/>
        <end position="77"/>
    </location>
</feature>
<comment type="caution">
    <text evidence="2">The sequence shown here is derived from an EMBL/GenBank/DDBJ whole genome shotgun (WGS) entry which is preliminary data.</text>
</comment>
<evidence type="ECO:0000313" key="3">
    <source>
        <dbReference type="Proteomes" id="UP000450000"/>
    </source>
</evidence>
<keyword evidence="3" id="KW-1185">Reference proteome</keyword>
<dbReference type="Proteomes" id="UP000450000">
    <property type="component" value="Unassembled WGS sequence"/>
</dbReference>
<reference evidence="2 3" key="1">
    <citation type="submission" date="2019-09" db="EMBL/GenBank/DDBJ databases">
        <title>Genome Sequences of Streptomyces kaniharaensis ATCC 21070.</title>
        <authorList>
            <person name="Zhu W."/>
            <person name="De Crecy-Lagard V."/>
            <person name="Richards N.G."/>
        </authorList>
    </citation>
    <scope>NUCLEOTIDE SEQUENCE [LARGE SCALE GENOMIC DNA]</scope>
    <source>
        <strain evidence="2 3">SF-557</strain>
    </source>
</reference>
<feature type="compositionally biased region" description="Gly residues" evidence="1">
    <location>
        <begin position="78"/>
        <end position="87"/>
    </location>
</feature>
<name>A0A6N7L244_9ACTN</name>
<sequence>MTYAASRVILGARPGLAVPEPVVHAEAWEAGAMLHAALAIVFKLVESVRPVGGPSTAPSSSRSSPPSPLRTRPAGRAPRGGRGLNEQ</sequence>
<organism evidence="2 3">
    <name type="scientific">Streptomyces kaniharaensis</name>
    <dbReference type="NCBI Taxonomy" id="212423"/>
    <lineage>
        <taxon>Bacteria</taxon>
        <taxon>Bacillati</taxon>
        <taxon>Actinomycetota</taxon>
        <taxon>Actinomycetes</taxon>
        <taxon>Kitasatosporales</taxon>
        <taxon>Streptomycetaceae</taxon>
        <taxon>Streptomyces</taxon>
    </lineage>
</organism>
<gene>
    <name evidence="2" type="ORF">F7Q99_29620</name>
</gene>
<evidence type="ECO:0000313" key="2">
    <source>
        <dbReference type="EMBL" id="MQS16264.1"/>
    </source>
</evidence>
<evidence type="ECO:0000256" key="1">
    <source>
        <dbReference type="SAM" id="MobiDB-lite"/>
    </source>
</evidence>
<accession>A0A6N7L244</accession>